<keyword evidence="4 6" id="KW-1133">Transmembrane helix</keyword>
<sequence>METATDAEKSVRADRHALAELPIAGTPFEELPYDAPKAEETDGVSEDETPGIWTIVWLTTGLCMGIFCVALDNTILATAIPKISLEFETISDVGWYGSVYFLTICSVTLLFGKLYTLYPLKWTFCAALFLFELGSLLCGVAPTSTALIIGRAIAGLGSGGIFPGAVLIMSETVPLEKRALYNALITGMAGIAGVTGPLIGGAFTNHLTWRWCFYINLPCGAVTALAVLFSYHDKERPARSQLSWREKMGHLDLWGLLIFVPAIVCLFLPLQWAGTKYHWQNARIIVLFILFGVLITVWAAIQRWKQERATVPPRLIAMRNVWATAVYTVFFSGSYYVMAYYFPIWFQAVKGASAMSSGIMSIPMIAGISLCTLIGGIAVNMIGHYMPLMYLGTIILSIGCGMCSTLTATSGHPEWIGYQALVGIGAGFGFNIPLIAVQASLPPDDIATATAIVMFAQNLSGALFIAIAQNLFQNRLVAAVVQYAPDVAPGDVIAAGAAELASSFSPAVLPQLKDAYNAATTQTFYLPVAGSALSIFGAVFLEWLSVKREKTAKVPAVVH</sequence>
<dbReference type="FunFam" id="1.20.1720.10:FF:000012">
    <property type="entry name" value="MFS toxin efflux pump (AflT)"/>
    <property type="match status" value="1"/>
</dbReference>
<evidence type="ECO:0000256" key="1">
    <source>
        <dbReference type="ARBA" id="ARBA00004141"/>
    </source>
</evidence>
<feature type="transmembrane region" description="Helical" evidence="6">
    <location>
        <begin position="124"/>
        <end position="142"/>
    </location>
</feature>
<dbReference type="GO" id="GO:0005886">
    <property type="term" value="C:plasma membrane"/>
    <property type="evidence" value="ECO:0007669"/>
    <property type="project" value="TreeGrafter"/>
</dbReference>
<evidence type="ECO:0000256" key="2">
    <source>
        <dbReference type="ARBA" id="ARBA00007520"/>
    </source>
</evidence>
<dbReference type="RefSeq" id="XP_040805185.1">
    <property type="nucleotide sequence ID" value="XM_040946241.1"/>
</dbReference>
<dbReference type="VEuPathDB" id="FungiDB:BO72DRAFT_455638"/>
<feature type="transmembrane region" description="Helical" evidence="6">
    <location>
        <begin position="524"/>
        <end position="544"/>
    </location>
</feature>
<dbReference type="FunFam" id="1.20.1250.20:FF:000196">
    <property type="entry name" value="MFS toxin efflux pump (AflT)"/>
    <property type="match status" value="1"/>
</dbReference>
<dbReference type="GO" id="GO:0022857">
    <property type="term" value="F:transmembrane transporter activity"/>
    <property type="evidence" value="ECO:0007669"/>
    <property type="project" value="InterPro"/>
</dbReference>
<feature type="transmembrane region" description="Helical" evidence="6">
    <location>
        <begin position="415"/>
        <end position="434"/>
    </location>
</feature>
<feature type="domain" description="Major facilitator superfamily (MFS) profile" evidence="7">
    <location>
        <begin position="58"/>
        <end position="546"/>
    </location>
</feature>
<dbReference type="InterPro" id="IPR020846">
    <property type="entry name" value="MFS_dom"/>
</dbReference>
<feature type="transmembrane region" description="Helical" evidence="6">
    <location>
        <begin position="180"/>
        <end position="199"/>
    </location>
</feature>
<dbReference type="InterPro" id="IPR005829">
    <property type="entry name" value="Sugar_transporter_CS"/>
</dbReference>
<dbReference type="PANTHER" id="PTHR23501:SF199">
    <property type="entry name" value="MFS EFFLUX TRANSPORTER INPD-RELATED"/>
    <property type="match status" value="1"/>
</dbReference>
<dbReference type="Proteomes" id="UP000249789">
    <property type="component" value="Unassembled WGS sequence"/>
</dbReference>
<feature type="transmembrane region" description="Helical" evidence="6">
    <location>
        <begin position="388"/>
        <end position="409"/>
    </location>
</feature>
<organism evidence="8 9">
    <name type="scientific">Aspergillus fijiensis CBS 313.89</name>
    <dbReference type="NCBI Taxonomy" id="1448319"/>
    <lineage>
        <taxon>Eukaryota</taxon>
        <taxon>Fungi</taxon>
        <taxon>Dikarya</taxon>
        <taxon>Ascomycota</taxon>
        <taxon>Pezizomycotina</taxon>
        <taxon>Eurotiomycetes</taxon>
        <taxon>Eurotiomycetidae</taxon>
        <taxon>Eurotiales</taxon>
        <taxon>Aspergillaceae</taxon>
        <taxon>Aspergillus</taxon>
    </lineage>
</organism>
<protein>
    <submittedName>
        <fullName evidence="8">Putative efflux pump antibiotic resistance protein</fullName>
    </submittedName>
</protein>
<evidence type="ECO:0000313" key="8">
    <source>
        <dbReference type="EMBL" id="RAK81175.1"/>
    </source>
</evidence>
<evidence type="ECO:0000256" key="6">
    <source>
        <dbReference type="SAM" id="Phobius"/>
    </source>
</evidence>
<gene>
    <name evidence="8" type="ORF">BO72DRAFT_455638</name>
</gene>
<dbReference type="PANTHER" id="PTHR23501">
    <property type="entry name" value="MAJOR FACILITATOR SUPERFAMILY"/>
    <property type="match status" value="1"/>
</dbReference>
<dbReference type="Gene3D" id="1.20.1250.20">
    <property type="entry name" value="MFS general substrate transporter like domains"/>
    <property type="match status" value="2"/>
</dbReference>
<dbReference type="Pfam" id="PF07690">
    <property type="entry name" value="MFS_1"/>
    <property type="match status" value="1"/>
</dbReference>
<name>A0A8G1S0J0_9EURO</name>
<reference evidence="8 9" key="1">
    <citation type="submission" date="2018-02" db="EMBL/GenBank/DDBJ databases">
        <title>The genomes of Aspergillus section Nigri reveals drivers in fungal speciation.</title>
        <authorList>
            <consortium name="DOE Joint Genome Institute"/>
            <person name="Vesth T.C."/>
            <person name="Nybo J."/>
            <person name="Theobald S."/>
            <person name="Brandl J."/>
            <person name="Frisvad J.C."/>
            <person name="Nielsen K.F."/>
            <person name="Lyhne E.K."/>
            <person name="Kogle M.E."/>
            <person name="Kuo A."/>
            <person name="Riley R."/>
            <person name="Clum A."/>
            <person name="Nolan M."/>
            <person name="Lipzen A."/>
            <person name="Salamov A."/>
            <person name="Henrissat B."/>
            <person name="Wiebenga A."/>
            <person name="De vries R.P."/>
            <person name="Grigoriev I.V."/>
            <person name="Mortensen U.H."/>
            <person name="Andersen M.R."/>
            <person name="Baker S.E."/>
        </authorList>
    </citation>
    <scope>NUCLEOTIDE SEQUENCE [LARGE SCALE GENOMIC DNA]</scope>
    <source>
        <strain evidence="8 9">CBS 313.89</strain>
    </source>
</reference>
<feature type="transmembrane region" description="Helical" evidence="6">
    <location>
        <begin position="55"/>
        <end position="81"/>
    </location>
</feature>
<dbReference type="PROSITE" id="PS00217">
    <property type="entry name" value="SUGAR_TRANSPORT_2"/>
    <property type="match status" value="1"/>
</dbReference>
<feature type="transmembrane region" description="Helical" evidence="6">
    <location>
        <begin position="282"/>
        <end position="301"/>
    </location>
</feature>
<dbReference type="InterPro" id="IPR036259">
    <property type="entry name" value="MFS_trans_sf"/>
</dbReference>
<proteinExistence type="inferred from homology"/>
<keyword evidence="5 6" id="KW-0472">Membrane</keyword>
<dbReference type="OrthoDB" id="10021397at2759"/>
<dbReference type="InterPro" id="IPR011701">
    <property type="entry name" value="MFS"/>
</dbReference>
<comment type="subcellular location">
    <subcellularLocation>
        <location evidence="1">Membrane</location>
        <topology evidence="1">Multi-pass membrane protein</topology>
    </subcellularLocation>
</comment>
<evidence type="ECO:0000256" key="3">
    <source>
        <dbReference type="ARBA" id="ARBA00022692"/>
    </source>
</evidence>
<evidence type="ECO:0000256" key="4">
    <source>
        <dbReference type="ARBA" id="ARBA00022989"/>
    </source>
</evidence>
<feature type="transmembrane region" description="Helical" evidence="6">
    <location>
        <begin position="251"/>
        <end position="270"/>
    </location>
</feature>
<dbReference type="AlphaFoldDB" id="A0A8G1S0J0"/>
<dbReference type="PROSITE" id="PS50850">
    <property type="entry name" value="MFS"/>
    <property type="match status" value="1"/>
</dbReference>
<evidence type="ECO:0000259" key="7">
    <source>
        <dbReference type="PROSITE" id="PS50850"/>
    </source>
</evidence>
<comment type="similarity">
    <text evidence="2">Belongs to the major facilitator superfamily. TCR/Tet family.</text>
</comment>
<feature type="transmembrane region" description="Helical" evidence="6">
    <location>
        <begin position="211"/>
        <end position="231"/>
    </location>
</feature>
<dbReference type="CDD" id="cd17502">
    <property type="entry name" value="MFS_Azr1_MDR_like"/>
    <property type="match status" value="1"/>
</dbReference>
<dbReference type="GeneID" id="63863574"/>
<evidence type="ECO:0000256" key="5">
    <source>
        <dbReference type="ARBA" id="ARBA00023136"/>
    </source>
</evidence>
<accession>A0A8G1S0J0</accession>
<feature type="transmembrane region" description="Helical" evidence="6">
    <location>
        <begin position="321"/>
        <end position="342"/>
    </location>
</feature>
<dbReference type="SUPFAM" id="SSF103473">
    <property type="entry name" value="MFS general substrate transporter"/>
    <property type="match status" value="1"/>
</dbReference>
<feature type="transmembrane region" description="Helical" evidence="6">
    <location>
        <begin position="93"/>
        <end position="112"/>
    </location>
</feature>
<dbReference type="EMBL" id="KZ824626">
    <property type="protein sequence ID" value="RAK81175.1"/>
    <property type="molecule type" value="Genomic_DNA"/>
</dbReference>
<evidence type="ECO:0000313" key="9">
    <source>
        <dbReference type="Proteomes" id="UP000249789"/>
    </source>
</evidence>
<keyword evidence="3 6" id="KW-0812">Transmembrane</keyword>
<keyword evidence="9" id="KW-1185">Reference proteome</keyword>
<feature type="transmembrane region" description="Helical" evidence="6">
    <location>
        <begin position="446"/>
        <end position="468"/>
    </location>
</feature>
<feature type="transmembrane region" description="Helical" evidence="6">
    <location>
        <begin position="148"/>
        <end position="168"/>
    </location>
</feature>
<feature type="transmembrane region" description="Helical" evidence="6">
    <location>
        <begin position="362"/>
        <end position="381"/>
    </location>
</feature>